<dbReference type="Proteomes" id="UP001054811">
    <property type="component" value="Chromosome"/>
</dbReference>
<feature type="transmembrane region" description="Helical" evidence="2">
    <location>
        <begin position="103"/>
        <end position="126"/>
    </location>
</feature>
<keyword evidence="2" id="KW-0812">Transmembrane</keyword>
<keyword evidence="4" id="KW-1185">Reference proteome</keyword>
<gene>
    <name evidence="3" type="ORF">L2X98_24545</name>
</gene>
<dbReference type="SUPFAM" id="SSF103473">
    <property type="entry name" value="MFS general substrate transporter"/>
    <property type="match status" value="1"/>
</dbReference>
<proteinExistence type="predicted"/>
<dbReference type="InterPro" id="IPR011701">
    <property type="entry name" value="MFS"/>
</dbReference>
<evidence type="ECO:0000313" key="3">
    <source>
        <dbReference type="EMBL" id="UUT36193.1"/>
    </source>
</evidence>
<keyword evidence="2" id="KW-0472">Membrane</keyword>
<feature type="transmembrane region" description="Helical" evidence="2">
    <location>
        <begin position="79"/>
        <end position="97"/>
    </location>
</feature>
<dbReference type="Pfam" id="PF07690">
    <property type="entry name" value="MFS_1"/>
    <property type="match status" value="1"/>
</dbReference>
<feature type="region of interest" description="Disordered" evidence="1">
    <location>
        <begin position="192"/>
        <end position="271"/>
    </location>
</feature>
<feature type="transmembrane region" description="Helical" evidence="2">
    <location>
        <begin position="47"/>
        <end position="72"/>
    </location>
</feature>
<dbReference type="PANTHER" id="PTHR23523:SF2">
    <property type="entry name" value="2-NITROIMIDAZOLE TRANSPORTER"/>
    <property type="match status" value="1"/>
</dbReference>
<sequence>MPERTARIRSLALLTVVIVLSATMLRGPILAVAPVALDIGDDLGVGAGVVGLLTTIPVLCFAVCAPLAIAIIRRAGADVALTVTVIGVILGSILRSSGGIGTALAGTAVMGAFVTIGNVVLPIVIAREYSARRAHTMTGVYTSALNVGTLAVTLGTAPMADAVGWRWAIVAWSMFGVAALATWIPLARSARRVRAAPRPAPGHRRSARVGAAPRAHLDPGLRRSRGRRSPSTRSPPGCRRSWPVRATRTPTRASSPRSSRSPGSPDASSCR</sequence>
<dbReference type="PANTHER" id="PTHR23523">
    <property type="match status" value="1"/>
</dbReference>
<dbReference type="InterPro" id="IPR036259">
    <property type="entry name" value="MFS_trans_sf"/>
</dbReference>
<name>A0ABY5NLY4_9MICO</name>
<protein>
    <submittedName>
        <fullName evidence="3">MFS transporter</fullName>
    </submittedName>
</protein>
<feature type="transmembrane region" description="Helical" evidence="2">
    <location>
        <begin position="165"/>
        <end position="186"/>
    </location>
</feature>
<evidence type="ECO:0000256" key="2">
    <source>
        <dbReference type="SAM" id="Phobius"/>
    </source>
</evidence>
<reference evidence="3" key="1">
    <citation type="submission" date="2022-01" db="EMBL/GenBank/DDBJ databases">
        <title>Microbacterium eymi and Microbacterium rhizovicinus sp. nov., isolated from the rhizospheric soil of Elymus tsukushiensis, a plant native to the Dokdo Islands, Republic of Korea.</title>
        <authorList>
            <person name="Hwang Y.J."/>
        </authorList>
    </citation>
    <scope>NUCLEOTIDE SEQUENCE</scope>
    <source>
        <strain evidence="3">KUDC0405</strain>
    </source>
</reference>
<keyword evidence="2" id="KW-1133">Transmembrane helix</keyword>
<dbReference type="Gene3D" id="1.20.1250.20">
    <property type="entry name" value="MFS general substrate transporter like domains"/>
    <property type="match status" value="1"/>
</dbReference>
<evidence type="ECO:0000256" key="1">
    <source>
        <dbReference type="SAM" id="MobiDB-lite"/>
    </source>
</evidence>
<feature type="transmembrane region" description="Helical" evidence="2">
    <location>
        <begin position="138"/>
        <end position="159"/>
    </location>
</feature>
<dbReference type="InterPro" id="IPR052524">
    <property type="entry name" value="MFS_Cyanate_Porter"/>
</dbReference>
<feature type="compositionally biased region" description="Basic residues" evidence="1">
    <location>
        <begin position="192"/>
        <end position="207"/>
    </location>
</feature>
<accession>A0ABY5NLY4</accession>
<dbReference type="EMBL" id="CP091139">
    <property type="protein sequence ID" value="UUT36193.1"/>
    <property type="molecule type" value="Genomic_DNA"/>
</dbReference>
<evidence type="ECO:0000313" key="4">
    <source>
        <dbReference type="Proteomes" id="UP001054811"/>
    </source>
</evidence>
<organism evidence="3 4">
    <name type="scientific">Microbacterium elymi</name>
    <dbReference type="NCBI Taxonomy" id="2909587"/>
    <lineage>
        <taxon>Bacteria</taxon>
        <taxon>Bacillati</taxon>
        <taxon>Actinomycetota</taxon>
        <taxon>Actinomycetes</taxon>
        <taxon>Micrococcales</taxon>
        <taxon>Microbacteriaceae</taxon>
        <taxon>Microbacterium</taxon>
    </lineage>
</organism>
<feature type="compositionally biased region" description="Low complexity" evidence="1">
    <location>
        <begin position="231"/>
        <end position="271"/>
    </location>
</feature>